<dbReference type="PANTHER" id="PTHR36350:SF2">
    <property type="entry name" value="PROTEIN, PUTATIVE-RELATED"/>
    <property type="match status" value="1"/>
</dbReference>
<sequence>MESMLCVGSGNPLSILACMPSTVRIIRRSPKPYFSLVPSSPSLTSCYTRHKHGHLFRRAICASSERSPPPSRNESNCSSKIVKAAVGASVALACALGIIGGGGFRMNPLAIAGPRELYQKAPQMEEHPSSLAKLALESFLDVTSHLASTSADMISPLETFDPPPNPSATQVKEIKECAVRLMVYGEAEEAVRYLQEALEKYKNDPEPAYNVEMALVEILLYQHKYELALECNCLNHDDLLGPADARVFLYKVVKPLVRINTIIYQKFYYNPVLIIPNDYFRIFFQK</sequence>
<dbReference type="PANTHER" id="PTHR36350">
    <property type="entry name" value="TRANSMEMBRANE PROTEIN"/>
    <property type="match status" value="1"/>
</dbReference>
<name>A0AAD6NRC2_9ROSI</name>
<dbReference type="EMBL" id="JAPFFJ010000018">
    <property type="protein sequence ID" value="KAJ6402250.1"/>
    <property type="molecule type" value="Genomic_DNA"/>
</dbReference>
<evidence type="ECO:0000313" key="2">
    <source>
        <dbReference type="Proteomes" id="UP001162972"/>
    </source>
</evidence>
<dbReference type="AlphaFoldDB" id="A0AAD6NRC2"/>
<protein>
    <submittedName>
        <fullName evidence="1">Uncharacterized protein</fullName>
    </submittedName>
</protein>
<evidence type="ECO:0000313" key="1">
    <source>
        <dbReference type="EMBL" id="KAJ6402250.1"/>
    </source>
</evidence>
<comment type="caution">
    <text evidence="1">The sequence shown here is derived from an EMBL/GenBank/DDBJ whole genome shotgun (WGS) entry which is preliminary data.</text>
</comment>
<accession>A0AAD6NRC2</accession>
<keyword evidence="2" id="KW-1185">Reference proteome</keyword>
<gene>
    <name evidence="1" type="ORF">OIU84_014359</name>
</gene>
<reference evidence="1 2" key="1">
    <citation type="journal article" date="2023" name="Int. J. Mol. Sci.">
        <title>De Novo Assembly and Annotation of 11 Diverse Shrub Willow (Salix) Genomes Reveals Novel Gene Organization in Sex-Linked Regions.</title>
        <authorList>
            <person name="Hyden B."/>
            <person name="Feng K."/>
            <person name="Yates T.B."/>
            <person name="Jawdy S."/>
            <person name="Cereghino C."/>
            <person name="Smart L.B."/>
            <person name="Muchero W."/>
        </authorList>
    </citation>
    <scope>NUCLEOTIDE SEQUENCE [LARGE SCALE GENOMIC DNA]</scope>
    <source>
        <tissue evidence="1">Shoot tip</tissue>
    </source>
</reference>
<dbReference type="Proteomes" id="UP001162972">
    <property type="component" value="Chromosome 4"/>
</dbReference>
<proteinExistence type="predicted"/>
<organism evidence="1 2">
    <name type="scientific">Salix udensis</name>
    <dbReference type="NCBI Taxonomy" id="889485"/>
    <lineage>
        <taxon>Eukaryota</taxon>
        <taxon>Viridiplantae</taxon>
        <taxon>Streptophyta</taxon>
        <taxon>Embryophyta</taxon>
        <taxon>Tracheophyta</taxon>
        <taxon>Spermatophyta</taxon>
        <taxon>Magnoliopsida</taxon>
        <taxon>eudicotyledons</taxon>
        <taxon>Gunneridae</taxon>
        <taxon>Pentapetalae</taxon>
        <taxon>rosids</taxon>
        <taxon>fabids</taxon>
        <taxon>Malpighiales</taxon>
        <taxon>Salicaceae</taxon>
        <taxon>Saliceae</taxon>
        <taxon>Salix</taxon>
    </lineage>
</organism>